<dbReference type="AlphaFoldDB" id="A0A517PI86"/>
<feature type="signal peptide" evidence="1">
    <location>
        <begin position="1"/>
        <end position="25"/>
    </location>
</feature>
<dbReference type="RefSeq" id="WP_145180992.1">
    <property type="nucleotide sequence ID" value="NZ_CP036266.1"/>
</dbReference>
<protein>
    <submittedName>
        <fullName evidence="2">Uncharacterized protein</fullName>
    </submittedName>
</protein>
<reference evidence="2 3" key="1">
    <citation type="submission" date="2019-02" db="EMBL/GenBank/DDBJ databases">
        <title>Deep-cultivation of Planctomycetes and their phenomic and genomic characterization uncovers novel biology.</title>
        <authorList>
            <person name="Wiegand S."/>
            <person name="Jogler M."/>
            <person name="Boedeker C."/>
            <person name="Pinto D."/>
            <person name="Vollmers J."/>
            <person name="Rivas-Marin E."/>
            <person name="Kohn T."/>
            <person name="Peeters S.H."/>
            <person name="Heuer A."/>
            <person name="Rast P."/>
            <person name="Oberbeckmann S."/>
            <person name="Bunk B."/>
            <person name="Jeske O."/>
            <person name="Meyerdierks A."/>
            <person name="Storesund J.E."/>
            <person name="Kallscheuer N."/>
            <person name="Luecker S."/>
            <person name="Lage O.M."/>
            <person name="Pohl T."/>
            <person name="Merkel B.J."/>
            <person name="Hornburger P."/>
            <person name="Mueller R.-W."/>
            <person name="Bruemmer F."/>
            <person name="Labrenz M."/>
            <person name="Spormann A.M."/>
            <person name="Op den Camp H."/>
            <person name="Overmann J."/>
            <person name="Amann R."/>
            <person name="Jetten M.S.M."/>
            <person name="Mascher T."/>
            <person name="Medema M.H."/>
            <person name="Devos D.P."/>
            <person name="Kaster A.-K."/>
            <person name="Ovreas L."/>
            <person name="Rohde M."/>
            <person name="Galperin M.Y."/>
            <person name="Jogler C."/>
        </authorList>
    </citation>
    <scope>NUCLEOTIDE SEQUENCE [LARGE SCALE GENOMIC DNA]</scope>
    <source>
        <strain evidence="2 3">HG66A1</strain>
    </source>
</reference>
<gene>
    <name evidence="2" type="ORF">HG66A1_08580</name>
</gene>
<sequence precursor="true">MPHIPRSYLTALILAGLCIPPTLQAADPPKGTALPEVIPDDAMPPKKLPELSEVMSIAREYFTNRKGYESGDLLTSNDVKPLFRELQQAGWKVKAEKAILSRMHTNSDFLASQLGTPKGVKFMRKIAKMPGGYDRLDHLLKMPYGKRRIKEFIDSPGGYTMIEYMTTTKGGKNLGKYLSQTKTGKGFNQPTDMIYTQTELLQVIQETYQAENNPRGRRK</sequence>
<feature type="chain" id="PRO_5022006256" evidence="1">
    <location>
        <begin position="26"/>
        <end position="219"/>
    </location>
</feature>
<dbReference type="OrthoDB" id="265536at2"/>
<accession>A0A517PI86</accession>
<proteinExistence type="predicted"/>
<evidence type="ECO:0000313" key="3">
    <source>
        <dbReference type="Proteomes" id="UP000320421"/>
    </source>
</evidence>
<keyword evidence="1" id="KW-0732">Signal</keyword>
<dbReference type="EMBL" id="CP036266">
    <property type="protein sequence ID" value="QDT19094.1"/>
    <property type="molecule type" value="Genomic_DNA"/>
</dbReference>
<keyword evidence="3" id="KW-1185">Reference proteome</keyword>
<evidence type="ECO:0000313" key="2">
    <source>
        <dbReference type="EMBL" id="QDT19094.1"/>
    </source>
</evidence>
<name>A0A517PI86_9PLAN</name>
<evidence type="ECO:0000256" key="1">
    <source>
        <dbReference type="SAM" id="SignalP"/>
    </source>
</evidence>
<dbReference type="Proteomes" id="UP000320421">
    <property type="component" value="Chromosome"/>
</dbReference>
<organism evidence="2 3">
    <name type="scientific">Gimesia chilikensis</name>
    <dbReference type="NCBI Taxonomy" id="2605989"/>
    <lineage>
        <taxon>Bacteria</taxon>
        <taxon>Pseudomonadati</taxon>
        <taxon>Planctomycetota</taxon>
        <taxon>Planctomycetia</taxon>
        <taxon>Planctomycetales</taxon>
        <taxon>Planctomycetaceae</taxon>
        <taxon>Gimesia</taxon>
    </lineage>
</organism>